<dbReference type="EMBL" id="JAIWYP010000001">
    <property type="protein sequence ID" value="KAH3881680.1"/>
    <property type="molecule type" value="Genomic_DNA"/>
</dbReference>
<keyword evidence="2" id="KW-1185">Reference proteome</keyword>
<comment type="caution">
    <text evidence="1">The sequence shown here is derived from an EMBL/GenBank/DDBJ whole genome shotgun (WGS) entry which is preliminary data.</text>
</comment>
<dbReference type="AlphaFoldDB" id="A0A9D4MT23"/>
<gene>
    <name evidence="1" type="ORF">DPMN_005607</name>
</gene>
<evidence type="ECO:0000313" key="2">
    <source>
        <dbReference type="Proteomes" id="UP000828390"/>
    </source>
</evidence>
<reference evidence="1" key="2">
    <citation type="submission" date="2020-11" db="EMBL/GenBank/DDBJ databases">
        <authorList>
            <person name="McCartney M.A."/>
            <person name="Auch B."/>
            <person name="Kono T."/>
            <person name="Mallez S."/>
            <person name="Becker A."/>
            <person name="Gohl D.M."/>
            <person name="Silverstein K.A.T."/>
            <person name="Koren S."/>
            <person name="Bechman K.B."/>
            <person name="Herman A."/>
            <person name="Abrahante J.E."/>
            <person name="Garbe J."/>
        </authorList>
    </citation>
    <scope>NUCLEOTIDE SEQUENCE</scope>
    <source>
        <strain evidence="1">Duluth1</strain>
        <tissue evidence="1">Whole animal</tissue>
    </source>
</reference>
<organism evidence="1 2">
    <name type="scientific">Dreissena polymorpha</name>
    <name type="common">Zebra mussel</name>
    <name type="synonym">Mytilus polymorpha</name>
    <dbReference type="NCBI Taxonomy" id="45954"/>
    <lineage>
        <taxon>Eukaryota</taxon>
        <taxon>Metazoa</taxon>
        <taxon>Spiralia</taxon>
        <taxon>Lophotrochozoa</taxon>
        <taxon>Mollusca</taxon>
        <taxon>Bivalvia</taxon>
        <taxon>Autobranchia</taxon>
        <taxon>Heteroconchia</taxon>
        <taxon>Euheterodonta</taxon>
        <taxon>Imparidentia</taxon>
        <taxon>Neoheterodontei</taxon>
        <taxon>Myida</taxon>
        <taxon>Dreissenoidea</taxon>
        <taxon>Dreissenidae</taxon>
        <taxon>Dreissena</taxon>
    </lineage>
</organism>
<proteinExistence type="predicted"/>
<accession>A0A9D4MT23</accession>
<dbReference type="Proteomes" id="UP000828390">
    <property type="component" value="Unassembled WGS sequence"/>
</dbReference>
<reference evidence="1" key="1">
    <citation type="journal article" date="2019" name="bioRxiv">
        <title>The Genome of the Zebra Mussel, Dreissena polymorpha: A Resource for Invasive Species Research.</title>
        <authorList>
            <person name="McCartney M.A."/>
            <person name="Auch B."/>
            <person name="Kono T."/>
            <person name="Mallez S."/>
            <person name="Zhang Y."/>
            <person name="Obille A."/>
            <person name="Becker A."/>
            <person name="Abrahante J.E."/>
            <person name="Garbe J."/>
            <person name="Badalamenti J.P."/>
            <person name="Herman A."/>
            <person name="Mangelson H."/>
            <person name="Liachko I."/>
            <person name="Sullivan S."/>
            <person name="Sone E.D."/>
            <person name="Koren S."/>
            <person name="Silverstein K.A.T."/>
            <person name="Beckman K.B."/>
            <person name="Gohl D.M."/>
        </authorList>
    </citation>
    <scope>NUCLEOTIDE SEQUENCE</scope>
    <source>
        <strain evidence="1">Duluth1</strain>
        <tissue evidence="1">Whole animal</tissue>
    </source>
</reference>
<protein>
    <submittedName>
        <fullName evidence="1">Uncharacterized protein</fullName>
    </submittedName>
</protein>
<evidence type="ECO:0000313" key="1">
    <source>
        <dbReference type="EMBL" id="KAH3881680.1"/>
    </source>
</evidence>
<sequence>MEESNRVPSIEPSRKFMHAIVAGLRIGPNASLVALVSHNDRYDPVGWPLTKRRLSCGSQSRLLNVSQPCSRAD</sequence>
<name>A0A9D4MT23_DREPO</name>